<keyword evidence="3" id="KW-1185">Reference proteome</keyword>
<comment type="caution">
    <text evidence="2">The sequence shown here is derived from an EMBL/GenBank/DDBJ whole genome shotgun (WGS) entry which is preliminary data.</text>
</comment>
<evidence type="ECO:0008006" key="4">
    <source>
        <dbReference type="Google" id="ProtNLM"/>
    </source>
</evidence>
<dbReference type="AlphaFoldDB" id="A0AAD5VR99"/>
<gene>
    <name evidence="2" type="ORF">NP233_g6943</name>
</gene>
<dbReference type="PANTHER" id="PTHR35870:SF1">
    <property type="entry name" value="PROTEIN, PUTATIVE (AFU_ORTHOLOGUE AFUA_5G03330)-RELATED"/>
    <property type="match status" value="1"/>
</dbReference>
<proteinExistence type="predicted"/>
<keyword evidence="1" id="KW-0560">Oxidoreductase</keyword>
<evidence type="ECO:0000313" key="3">
    <source>
        <dbReference type="Proteomes" id="UP001213000"/>
    </source>
</evidence>
<evidence type="ECO:0000313" key="2">
    <source>
        <dbReference type="EMBL" id="KAJ3566537.1"/>
    </source>
</evidence>
<organism evidence="2 3">
    <name type="scientific">Leucocoprinus birnbaumii</name>
    <dbReference type="NCBI Taxonomy" id="56174"/>
    <lineage>
        <taxon>Eukaryota</taxon>
        <taxon>Fungi</taxon>
        <taxon>Dikarya</taxon>
        <taxon>Basidiomycota</taxon>
        <taxon>Agaricomycotina</taxon>
        <taxon>Agaricomycetes</taxon>
        <taxon>Agaricomycetidae</taxon>
        <taxon>Agaricales</taxon>
        <taxon>Agaricineae</taxon>
        <taxon>Agaricaceae</taxon>
        <taxon>Leucocoprinus</taxon>
    </lineage>
</organism>
<sequence length="503" mass="55360">MARCAISKRGVLHLPGITHATKSLTEKLLLSDAEKHHCYFRDAGLHNHLSHHVLAAYDMGASPGVIQKIYDQHASYQRPMFVEEKYADIVVTRDNWTEHLGKQEAYGAYFKFFRQEVEKLGASDTLESYVFQPEANDKGKNMLDRFLAGALHPFIQVGYAAEFGDDTLMATGLAQTAIHRAGPAGLADVLPYSVAWGPDNASPAPPATGPGRQPSTGISLLEVFRQVIDSPILTPPLPYNPELLVNARIKAALEGQKPAEILRIAQQYTLAIPNDASEAELESRVEELTWVATLLMFATGREGRETRLDFFLMHLVTSALFLSPVFNVLKSARSKVALIRHYVPTMIVLMLARGRPLIRANLVQDWTETPRPAGWDKVLGINKDKDSGVGDMKKDEDYNPWPSLIQGATHHPDMHLAKAMRTLILASQKYGATGPGEVIGAFRPGKAGREETFKGTSQLDGTLFVRAAGVLMDYMGWTVSGNAAKADWDRSNVGYDGAWATKN</sequence>
<protein>
    <recommendedName>
        <fullName evidence="4">Oxidoreductase AflY</fullName>
    </recommendedName>
</protein>
<accession>A0AAD5VR99</accession>
<dbReference type="Pfam" id="PF14027">
    <property type="entry name" value="Questin_oxidase"/>
    <property type="match status" value="1"/>
</dbReference>
<name>A0AAD5VR99_9AGAR</name>
<dbReference type="InterPro" id="IPR025337">
    <property type="entry name" value="Questin_oxidase-like"/>
</dbReference>
<dbReference type="GO" id="GO:0016491">
    <property type="term" value="F:oxidoreductase activity"/>
    <property type="evidence" value="ECO:0007669"/>
    <property type="project" value="UniProtKB-KW"/>
</dbReference>
<dbReference type="PANTHER" id="PTHR35870">
    <property type="entry name" value="PROTEIN, PUTATIVE (AFU_ORTHOLOGUE AFUA_5G03330)-RELATED"/>
    <property type="match status" value="1"/>
</dbReference>
<reference evidence="2" key="1">
    <citation type="submission" date="2022-07" db="EMBL/GenBank/DDBJ databases">
        <title>Genome Sequence of Leucocoprinus birnbaumii.</title>
        <authorList>
            <person name="Buettner E."/>
        </authorList>
    </citation>
    <scope>NUCLEOTIDE SEQUENCE</scope>
    <source>
        <strain evidence="2">VT141</strain>
    </source>
</reference>
<dbReference type="EMBL" id="JANIEX010000480">
    <property type="protein sequence ID" value="KAJ3566537.1"/>
    <property type="molecule type" value="Genomic_DNA"/>
</dbReference>
<evidence type="ECO:0000256" key="1">
    <source>
        <dbReference type="ARBA" id="ARBA00023002"/>
    </source>
</evidence>
<dbReference type="Proteomes" id="UP001213000">
    <property type="component" value="Unassembled WGS sequence"/>
</dbReference>